<organism evidence="4 5">
    <name type="scientific">Labrys wisconsinensis</name>
    <dbReference type="NCBI Taxonomy" id="425677"/>
    <lineage>
        <taxon>Bacteria</taxon>
        <taxon>Pseudomonadati</taxon>
        <taxon>Pseudomonadota</taxon>
        <taxon>Alphaproteobacteria</taxon>
        <taxon>Hyphomicrobiales</taxon>
        <taxon>Xanthobacteraceae</taxon>
        <taxon>Labrys</taxon>
    </lineage>
</organism>
<feature type="region of interest" description="Disordered" evidence="1">
    <location>
        <begin position="142"/>
        <end position="212"/>
    </location>
</feature>
<dbReference type="CDD" id="cd01948">
    <property type="entry name" value="EAL"/>
    <property type="match status" value="1"/>
</dbReference>
<dbReference type="SMART" id="SM00052">
    <property type="entry name" value="EAL"/>
    <property type="match status" value="1"/>
</dbReference>
<comment type="caution">
    <text evidence="4">The sequence shown here is derived from an EMBL/GenBank/DDBJ whole genome shotgun (WGS) entry which is preliminary data.</text>
</comment>
<dbReference type="InterPro" id="IPR001633">
    <property type="entry name" value="EAL_dom"/>
</dbReference>
<feature type="compositionally biased region" description="Acidic residues" evidence="1">
    <location>
        <begin position="200"/>
        <end position="212"/>
    </location>
</feature>
<evidence type="ECO:0000256" key="2">
    <source>
        <dbReference type="SAM" id="Phobius"/>
    </source>
</evidence>
<dbReference type="Proteomes" id="UP001242480">
    <property type="component" value="Unassembled WGS sequence"/>
</dbReference>
<accession>A0ABU0JKZ6</accession>
<feature type="region of interest" description="Disordered" evidence="1">
    <location>
        <begin position="461"/>
        <end position="481"/>
    </location>
</feature>
<evidence type="ECO:0000313" key="4">
    <source>
        <dbReference type="EMBL" id="MDQ0474965.1"/>
    </source>
</evidence>
<feature type="compositionally biased region" description="Low complexity" evidence="1">
    <location>
        <begin position="142"/>
        <end position="158"/>
    </location>
</feature>
<reference evidence="4 5" key="1">
    <citation type="submission" date="2023-07" db="EMBL/GenBank/DDBJ databases">
        <title>Genomic Encyclopedia of Type Strains, Phase IV (KMG-IV): sequencing the most valuable type-strain genomes for metagenomic binning, comparative biology and taxonomic classification.</title>
        <authorList>
            <person name="Goeker M."/>
        </authorList>
    </citation>
    <scope>NUCLEOTIDE SEQUENCE [LARGE SCALE GENOMIC DNA]</scope>
    <source>
        <strain evidence="4 5">DSM 19619</strain>
    </source>
</reference>
<protein>
    <submittedName>
        <fullName evidence="4">Cyclic-di-GMP phosphodiesterase TipF (Flagellum assembly factor)</fullName>
    </submittedName>
</protein>
<feature type="region of interest" description="Disordered" evidence="1">
    <location>
        <begin position="495"/>
        <end position="540"/>
    </location>
</feature>
<feature type="compositionally biased region" description="Pro residues" evidence="1">
    <location>
        <begin position="159"/>
        <end position="181"/>
    </location>
</feature>
<dbReference type="InterPro" id="IPR035919">
    <property type="entry name" value="EAL_sf"/>
</dbReference>
<evidence type="ECO:0000313" key="5">
    <source>
        <dbReference type="Proteomes" id="UP001242480"/>
    </source>
</evidence>
<evidence type="ECO:0000259" key="3">
    <source>
        <dbReference type="PROSITE" id="PS50883"/>
    </source>
</evidence>
<keyword evidence="2" id="KW-1133">Transmembrane helix</keyword>
<evidence type="ECO:0000256" key="1">
    <source>
        <dbReference type="SAM" id="MobiDB-lite"/>
    </source>
</evidence>
<dbReference type="Gene3D" id="3.20.20.450">
    <property type="entry name" value="EAL domain"/>
    <property type="match status" value="1"/>
</dbReference>
<dbReference type="EMBL" id="JAUSVX010000028">
    <property type="protein sequence ID" value="MDQ0474965.1"/>
    <property type="molecule type" value="Genomic_DNA"/>
</dbReference>
<dbReference type="Pfam" id="PF00563">
    <property type="entry name" value="EAL"/>
    <property type="match status" value="1"/>
</dbReference>
<keyword evidence="5" id="KW-1185">Reference proteome</keyword>
<feature type="domain" description="EAL" evidence="3">
    <location>
        <begin position="216"/>
        <end position="468"/>
    </location>
</feature>
<name>A0ABU0JKZ6_9HYPH</name>
<dbReference type="RefSeq" id="WP_307285484.1">
    <property type="nucleotide sequence ID" value="NZ_JAUSVX010000028.1"/>
</dbReference>
<dbReference type="PANTHER" id="PTHR33121:SF79">
    <property type="entry name" value="CYCLIC DI-GMP PHOSPHODIESTERASE PDED-RELATED"/>
    <property type="match status" value="1"/>
</dbReference>
<sequence length="540" mass="57761">MSRLASLLLPLCMALIAMGIAAGLFAGGQTPAWLAAAIGIGLFSLAMVTRQAVAARDRRLVQTVMAKADHASHGVMRRRLEQVEARLKVLELAVSRGAGPSAEEIAALGALVKDLAESQAVQETRLGTLAELMTRAVERFAPAQPDAEAPEPAASTPRPAIPDPPVFAPPPRPVVPAPPVFAPARLAPAPQPSAPRQQLEEPDLETVEPEEPEPVDPAFLRALAEAVEAGRIEAHLQPVVTLPQRKPRLYEALPRIRLADGRLLAQPEFMPALEALGRAGAFDRHQFLHGRQIVRRLASRNRELALVVNLSPRSLTDRPFLDEAAAFARSAPELVPQLVFELGQSAFEALDETQAARLRGLAAVGYRLSMDETHDLRFDPQALAERGIRFVKVPAAALLAQAEAGLGIRVEDLAGLLARHGLELIADGVDSEATVVDLLDFDLRLGQGDVFAPPRPVRADLAAEEPKPPDAAPPDPGPRTLGEAALYRAIDRFREKAADPPAAEPPRPSAWRLLARRVTAQERTGLPASAPVSAGPGRNP</sequence>
<dbReference type="InterPro" id="IPR050706">
    <property type="entry name" value="Cyclic-di-GMP_PDE-like"/>
</dbReference>
<dbReference type="PANTHER" id="PTHR33121">
    <property type="entry name" value="CYCLIC DI-GMP PHOSPHODIESTERASE PDEF"/>
    <property type="match status" value="1"/>
</dbReference>
<feature type="transmembrane region" description="Helical" evidence="2">
    <location>
        <begin position="31"/>
        <end position="49"/>
    </location>
</feature>
<gene>
    <name evidence="4" type="ORF">QO011_008007</name>
</gene>
<dbReference type="PROSITE" id="PS50883">
    <property type="entry name" value="EAL"/>
    <property type="match status" value="1"/>
</dbReference>
<keyword evidence="2" id="KW-0472">Membrane</keyword>
<keyword evidence="2" id="KW-0812">Transmembrane</keyword>
<dbReference type="SUPFAM" id="SSF141868">
    <property type="entry name" value="EAL domain-like"/>
    <property type="match status" value="1"/>
</dbReference>
<proteinExistence type="predicted"/>